<organism evidence="5 6">
    <name type="scientific">Sander lucioperca</name>
    <name type="common">Pike-perch</name>
    <name type="synonym">Perca lucioperca</name>
    <dbReference type="NCBI Taxonomy" id="283035"/>
    <lineage>
        <taxon>Eukaryota</taxon>
        <taxon>Metazoa</taxon>
        <taxon>Chordata</taxon>
        <taxon>Craniata</taxon>
        <taxon>Vertebrata</taxon>
        <taxon>Euteleostomi</taxon>
        <taxon>Actinopterygii</taxon>
        <taxon>Neopterygii</taxon>
        <taxon>Teleostei</taxon>
        <taxon>Neoteleostei</taxon>
        <taxon>Acanthomorphata</taxon>
        <taxon>Eupercaria</taxon>
        <taxon>Perciformes</taxon>
        <taxon>Percoidei</taxon>
        <taxon>Percidae</taxon>
        <taxon>Luciopercinae</taxon>
        <taxon>Sander</taxon>
    </lineage>
</organism>
<dbReference type="SMART" id="SM00034">
    <property type="entry name" value="CLECT"/>
    <property type="match status" value="1"/>
</dbReference>
<evidence type="ECO:0000256" key="3">
    <source>
        <dbReference type="SAM" id="Phobius"/>
    </source>
</evidence>
<dbReference type="SUPFAM" id="SSF56436">
    <property type="entry name" value="C-type lectin-like"/>
    <property type="match status" value="1"/>
</dbReference>
<dbReference type="Pfam" id="PF00059">
    <property type="entry name" value="Lectin_C"/>
    <property type="match status" value="1"/>
</dbReference>
<reference evidence="5" key="2">
    <citation type="submission" date="2025-09" db="UniProtKB">
        <authorList>
            <consortium name="Ensembl"/>
        </authorList>
    </citation>
    <scope>IDENTIFICATION</scope>
</reference>
<dbReference type="InterPro" id="IPR016187">
    <property type="entry name" value="CTDL_fold"/>
</dbReference>
<dbReference type="InterPro" id="IPR051379">
    <property type="entry name" value="C-type_Lectin_Receptor_IMM"/>
</dbReference>
<dbReference type="Proteomes" id="UP000694568">
    <property type="component" value="Unplaced"/>
</dbReference>
<name>A0A8C9X621_SANLU</name>
<dbReference type="AlphaFoldDB" id="A0A8C9X621"/>
<evidence type="ECO:0000259" key="4">
    <source>
        <dbReference type="PROSITE" id="PS50041"/>
    </source>
</evidence>
<dbReference type="PROSITE" id="PS50041">
    <property type="entry name" value="C_TYPE_LECTIN_2"/>
    <property type="match status" value="1"/>
</dbReference>
<evidence type="ECO:0000313" key="6">
    <source>
        <dbReference type="Proteomes" id="UP000694568"/>
    </source>
</evidence>
<evidence type="ECO:0000256" key="1">
    <source>
        <dbReference type="ARBA" id="ARBA00022734"/>
    </source>
</evidence>
<dbReference type="Gene3D" id="3.10.100.10">
    <property type="entry name" value="Mannose-Binding Protein A, subunit A"/>
    <property type="match status" value="1"/>
</dbReference>
<dbReference type="PANTHER" id="PTHR46746">
    <property type="entry name" value="KILLER CELL LECTIN-LIKE RECEPTOR SUBFAMILY F MEMBER 2"/>
    <property type="match status" value="1"/>
</dbReference>
<keyword evidence="3" id="KW-0812">Transmembrane</keyword>
<reference evidence="5" key="1">
    <citation type="submission" date="2025-08" db="UniProtKB">
        <authorList>
            <consortium name="Ensembl"/>
        </authorList>
    </citation>
    <scope>IDENTIFICATION</scope>
</reference>
<keyword evidence="3" id="KW-0472">Membrane</keyword>
<sequence length="276" mass="32077">MKAPEKINDKPNPKPNDLEIIYDEVKKWEEKALDSNPAISENEKKAPLCTPLHLLAAGLGIICVILVLAVITVSIHFNTVMSEQHRENINLTAQTQQLWTEKTDLERQTEELTRERDRLNWTVGVIMEYQNFPVNAYCPQKVCKPCLEGWVLFQTNCYLFSTSDYYKDWRAWQGSRDECRRMKADLVVIESQEEQEFINNHTKYYNTASHGYWIGLSGMGTWAWVDGSNFTLMYWKIQQPGYKVACALSLPQADPLANWHKASCDMRNRWISTLFK</sequence>
<proteinExistence type="predicted"/>
<dbReference type="InterPro" id="IPR001304">
    <property type="entry name" value="C-type_lectin-like"/>
</dbReference>
<dbReference type="InterPro" id="IPR016186">
    <property type="entry name" value="C-type_lectin-like/link_sf"/>
</dbReference>
<gene>
    <name evidence="5" type="primary">LOC116059953</name>
</gene>
<dbReference type="PANTHER" id="PTHR46746:SF9">
    <property type="entry name" value="CD209 ANTIGEN-LIKE PROTEIN C-LIKE"/>
    <property type="match status" value="1"/>
</dbReference>
<feature type="domain" description="C-type lectin" evidence="4">
    <location>
        <begin position="153"/>
        <end position="273"/>
    </location>
</feature>
<dbReference type="GeneTree" id="ENSGT01030000234575"/>
<protein>
    <recommendedName>
        <fullName evidence="4">C-type lectin domain-containing protein</fullName>
    </recommendedName>
</protein>
<evidence type="ECO:0000313" key="5">
    <source>
        <dbReference type="Ensembl" id="ENSSLUP00000006604.1"/>
    </source>
</evidence>
<keyword evidence="6" id="KW-1185">Reference proteome</keyword>
<keyword evidence="2" id="KW-1015">Disulfide bond</keyword>
<accession>A0A8C9X621</accession>
<keyword evidence="3" id="KW-1133">Transmembrane helix</keyword>
<dbReference type="Ensembl" id="ENSSLUT00000006768.1">
    <property type="protein sequence ID" value="ENSSLUP00000006604.1"/>
    <property type="gene ID" value="ENSSLUG00000002888.1"/>
</dbReference>
<evidence type="ECO:0000256" key="2">
    <source>
        <dbReference type="ARBA" id="ARBA00023157"/>
    </source>
</evidence>
<dbReference type="GO" id="GO:0030246">
    <property type="term" value="F:carbohydrate binding"/>
    <property type="evidence" value="ECO:0007669"/>
    <property type="project" value="UniProtKB-KW"/>
</dbReference>
<feature type="transmembrane region" description="Helical" evidence="3">
    <location>
        <begin position="54"/>
        <end position="77"/>
    </location>
</feature>
<keyword evidence="1" id="KW-0430">Lectin</keyword>